<evidence type="ECO:0000313" key="2">
    <source>
        <dbReference type="Proteomes" id="UP000076563"/>
    </source>
</evidence>
<name>A0A163WAN0_9BACL</name>
<reference evidence="2" key="1">
    <citation type="submission" date="2016-01" db="EMBL/GenBank/DDBJ databases">
        <title>Draft genome of Chromobacterium sp. F49.</title>
        <authorList>
            <person name="Hong K.W."/>
        </authorList>
    </citation>
    <scope>NUCLEOTIDE SEQUENCE [LARGE SCALE GENOMIC DNA]</scope>
    <source>
        <strain evidence="2">M63</strain>
    </source>
</reference>
<dbReference type="AlphaFoldDB" id="A0A163WAN0"/>
<dbReference type="EMBL" id="LQRA01000069">
    <property type="protein sequence ID" value="KZE76093.1"/>
    <property type="molecule type" value="Genomic_DNA"/>
</dbReference>
<evidence type="ECO:0000313" key="1">
    <source>
        <dbReference type="EMBL" id="KZE76093.1"/>
    </source>
</evidence>
<dbReference type="STRING" id="1007103.GCA_000213315_02717"/>
<keyword evidence="2" id="KW-1185">Reference proteome</keyword>
<sequence>MGNVISMPEAQEDEAPYLTMSNGLTSVFLDVLVLSGSRIANTDREKELVIWLAQRDQSVVGIGTVGFGLEEMPWTADNFANEKAFMRRTIQGAMNESGWEKLSYTPNKEMIVGRLADFQLMIDALQAGYLDPSYYIEWAEVDEDDDSPTIPRGYPMCSKHAVYLSCHGCLLCNDGGGGSGFSEYNNAHNEAARHG</sequence>
<proteinExistence type="predicted"/>
<gene>
    <name evidence="1" type="ORF">AV654_24580</name>
</gene>
<accession>A0A163WAN0</accession>
<dbReference type="OrthoDB" id="2606712at2"/>
<dbReference type="Proteomes" id="UP000076563">
    <property type="component" value="Unassembled WGS sequence"/>
</dbReference>
<comment type="caution">
    <text evidence="1">The sequence shown here is derived from an EMBL/GenBank/DDBJ whole genome shotgun (WGS) entry which is preliminary data.</text>
</comment>
<dbReference type="RefSeq" id="WP_063184444.1">
    <property type="nucleotide sequence ID" value="NZ_LQRA01000069.1"/>
</dbReference>
<dbReference type="eggNOG" id="ENOG5032XX8">
    <property type="taxonomic scope" value="Bacteria"/>
</dbReference>
<protein>
    <submittedName>
        <fullName evidence="1">Uncharacterized protein</fullName>
    </submittedName>
</protein>
<organism evidence="1 2">
    <name type="scientific">Paenibacillus elgii</name>
    <dbReference type="NCBI Taxonomy" id="189691"/>
    <lineage>
        <taxon>Bacteria</taxon>
        <taxon>Bacillati</taxon>
        <taxon>Bacillota</taxon>
        <taxon>Bacilli</taxon>
        <taxon>Bacillales</taxon>
        <taxon>Paenibacillaceae</taxon>
        <taxon>Paenibacillus</taxon>
    </lineage>
</organism>